<organism evidence="2 3">
    <name type="scientific">Lactuca saligna</name>
    <name type="common">Willowleaf lettuce</name>
    <dbReference type="NCBI Taxonomy" id="75948"/>
    <lineage>
        <taxon>Eukaryota</taxon>
        <taxon>Viridiplantae</taxon>
        <taxon>Streptophyta</taxon>
        <taxon>Embryophyta</taxon>
        <taxon>Tracheophyta</taxon>
        <taxon>Spermatophyta</taxon>
        <taxon>Magnoliopsida</taxon>
        <taxon>eudicotyledons</taxon>
        <taxon>Gunneridae</taxon>
        <taxon>Pentapetalae</taxon>
        <taxon>asterids</taxon>
        <taxon>campanulids</taxon>
        <taxon>Asterales</taxon>
        <taxon>Asteraceae</taxon>
        <taxon>Cichorioideae</taxon>
        <taxon>Cichorieae</taxon>
        <taxon>Lactucinae</taxon>
        <taxon>Lactuca</taxon>
    </lineage>
</organism>
<name>A0AA36E0K6_LACSI</name>
<feature type="compositionally biased region" description="Polar residues" evidence="1">
    <location>
        <begin position="9"/>
        <end position="26"/>
    </location>
</feature>
<proteinExistence type="predicted"/>
<gene>
    <name evidence="2" type="ORF">LSALG_LOCUS17688</name>
</gene>
<protein>
    <submittedName>
        <fullName evidence="2">Uncharacterized protein</fullName>
    </submittedName>
</protein>
<feature type="compositionally biased region" description="Basic and acidic residues" evidence="1">
    <location>
        <begin position="40"/>
        <end position="69"/>
    </location>
</feature>
<dbReference type="EMBL" id="OX465079">
    <property type="protein sequence ID" value="CAI9277780.1"/>
    <property type="molecule type" value="Genomic_DNA"/>
</dbReference>
<sequence length="171" mass="19041">MVVVFSVFRPTNTPETSTHTHSSIAQGPNHPSVAVGYDNNPERRQRRLDSDILRRRVATDDKTKEEAKRWRQAQPLTEGTSSEVATTTKPSADDNIGGRTERRRMLASLSATGVATVLGGRRHTSAAMSLAGKGIHTNFDVGLLLPRFTSGDLWWRWCNIPKIRAKNFVFN</sequence>
<feature type="region of interest" description="Disordered" evidence="1">
    <location>
        <begin position="5"/>
        <end position="97"/>
    </location>
</feature>
<evidence type="ECO:0000313" key="2">
    <source>
        <dbReference type="EMBL" id="CAI9277780.1"/>
    </source>
</evidence>
<evidence type="ECO:0000256" key="1">
    <source>
        <dbReference type="SAM" id="MobiDB-lite"/>
    </source>
</evidence>
<dbReference type="Proteomes" id="UP001177003">
    <property type="component" value="Chromosome 3"/>
</dbReference>
<evidence type="ECO:0000313" key="3">
    <source>
        <dbReference type="Proteomes" id="UP001177003"/>
    </source>
</evidence>
<accession>A0AA36E0K6</accession>
<feature type="compositionally biased region" description="Polar residues" evidence="1">
    <location>
        <begin position="74"/>
        <end position="90"/>
    </location>
</feature>
<keyword evidence="3" id="KW-1185">Reference proteome</keyword>
<reference evidence="2" key="1">
    <citation type="submission" date="2023-04" db="EMBL/GenBank/DDBJ databases">
        <authorList>
            <person name="Vijverberg K."/>
            <person name="Xiong W."/>
            <person name="Schranz E."/>
        </authorList>
    </citation>
    <scope>NUCLEOTIDE SEQUENCE</scope>
</reference>
<dbReference type="AlphaFoldDB" id="A0AA36E0K6"/>